<gene>
    <name evidence="1" type="ORF">UFOPK1493_03215</name>
</gene>
<proteinExistence type="predicted"/>
<protein>
    <submittedName>
        <fullName evidence="1">Unannotated protein</fullName>
    </submittedName>
</protein>
<accession>A0A6J6F3R4</accession>
<dbReference type="SUPFAM" id="SSF53383">
    <property type="entry name" value="PLP-dependent transferases"/>
    <property type="match status" value="1"/>
</dbReference>
<dbReference type="InterPro" id="IPR015421">
    <property type="entry name" value="PyrdxlP-dep_Trfase_major"/>
</dbReference>
<name>A0A6J6F3R4_9ZZZZ</name>
<dbReference type="InterPro" id="IPR000653">
    <property type="entry name" value="DegT/StrS_aminotransferase"/>
</dbReference>
<dbReference type="Gene3D" id="3.90.1150.10">
    <property type="entry name" value="Aspartate Aminotransferase, domain 1"/>
    <property type="match status" value="1"/>
</dbReference>
<dbReference type="CDD" id="cd00616">
    <property type="entry name" value="AHBA_syn"/>
    <property type="match status" value="1"/>
</dbReference>
<dbReference type="PIRSF" id="PIRSF000390">
    <property type="entry name" value="PLP_StrS"/>
    <property type="match status" value="1"/>
</dbReference>
<evidence type="ECO:0000313" key="1">
    <source>
        <dbReference type="EMBL" id="CAB4583027.1"/>
    </source>
</evidence>
<dbReference type="InterPro" id="IPR015422">
    <property type="entry name" value="PyrdxlP-dep_Trfase_small"/>
</dbReference>
<dbReference type="Gene3D" id="3.40.640.10">
    <property type="entry name" value="Type I PLP-dependent aspartate aminotransferase-like (Major domain)"/>
    <property type="match status" value="1"/>
</dbReference>
<dbReference type="GO" id="GO:0008483">
    <property type="term" value="F:transaminase activity"/>
    <property type="evidence" value="ECO:0007669"/>
    <property type="project" value="TreeGrafter"/>
</dbReference>
<dbReference type="Pfam" id="PF01041">
    <property type="entry name" value="DegT_DnrJ_EryC1"/>
    <property type="match status" value="1"/>
</dbReference>
<dbReference type="GO" id="GO:0030170">
    <property type="term" value="F:pyridoxal phosphate binding"/>
    <property type="evidence" value="ECO:0007669"/>
    <property type="project" value="TreeGrafter"/>
</dbReference>
<dbReference type="AlphaFoldDB" id="A0A6J6F3R4"/>
<dbReference type="GO" id="GO:0000271">
    <property type="term" value="P:polysaccharide biosynthetic process"/>
    <property type="evidence" value="ECO:0007669"/>
    <property type="project" value="TreeGrafter"/>
</dbReference>
<dbReference type="InterPro" id="IPR015424">
    <property type="entry name" value="PyrdxlP-dep_Trfase"/>
</dbReference>
<dbReference type="PANTHER" id="PTHR30244">
    <property type="entry name" value="TRANSAMINASE"/>
    <property type="match status" value="1"/>
</dbReference>
<dbReference type="PANTHER" id="PTHR30244:SF34">
    <property type="entry name" value="DTDP-4-AMINO-4,6-DIDEOXYGALACTOSE TRANSAMINASE"/>
    <property type="match status" value="1"/>
</dbReference>
<sequence length="375" mass="40557">MRIWLSPPDVGSDEQHRMTQALQGGWVAPAGPDLAAFEADIAEFTGWPGAVALSSGTAALHLALLAVGVQPGDEVLVSTFTFAASANAVRYCGAEPVFIDSDRTSWNMNPELLAEELAEGAARGKLPAAVIVVDLYGQCADYDPIMATCREYGVPVIEDSAEALGATYKDRPAGTLADIGVFSFNGNKIITTSGGGMLVTPDEEVADRVRYLATQARQPAVHYEHTEVGYNYRLSNLLAALGRGQFARLPQFVARRRAINDLYRELLDDVEECDFMPVPDWSGWNGWLSCLVFAVPGVSHRVHNALLGSEIESRPLWKPMHRQPAFAGCRSRVDATSDHIFDLGLCLPSGSALTDDQVAEVAALVRSKIRARVRS</sequence>
<organism evidence="1">
    <name type="scientific">freshwater metagenome</name>
    <dbReference type="NCBI Taxonomy" id="449393"/>
    <lineage>
        <taxon>unclassified sequences</taxon>
        <taxon>metagenomes</taxon>
        <taxon>ecological metagenomes</taxon>
    </lineage>
</organism>
<reference evidence="1" key="1">
    <citation type="submission" date="2020-05" db="EMBL/GenBank/DDBJ databases">
        <authorList>
            <person name="Chiriac C."/>
            <person name="Salcher M."/>
            <person name="Ghai R."/>
            <person name="Kavagutti S V."/>
        </authorList>
    </citation>
    <scope>NUCLEOTIDE SEQUENCE</scope>
</reference>
<dbReference type="EMBL" id="CAEZSR010000166">
    <property type="protein sequence ID" value="CAB4583027.1"/>
    <property type="molecule type" value="Genomic_DNA"/>
</dbReference>